<dbReference type="GO" id="GO:0004519">
    <property type="term" value="F:endonuclease activity"/>
    <property type="evidence" value="ECO:0007669"/>
    <property type="project" value="UniProtKB-KW"/>
</dbReference>
<dbReference type="GO" id="GO:0003964">
    <property type="term" value="F:RNA-directed DNA polymerase activity"/>
    <property type="evidence" value="ECO:0007669"/>
    <property type="project" value="UniProtKB-KW"/>
</dbReference>
<evidence type="ECO:0000256" key="4">
    <source>
        <dbReference type="ARBA" id="ARBA00022759"/>
    </source>
</evidence>
<keyword evidence="3" id="KW-0540">Nuclease</keyword>
<dbReference type="EMBL" id="AVOT02001181">
    <property type="protein sequence ID" value="MBW0465986.1"/>
    <property type="molecule type" value="Genomic_DNA"/>
</dbReference>
<keyword evidence="6" id="KW-0695">RNA-directed DNA polymerase</keyword>
<organism evidence="9 10">
    <name type="scientific">Austropuccinia psidii MF-1</name>
    <dbReference type="NCBI Taxonomy" id="1389203"/>
    <lineage>
        <taxon>Eukaryota</taxon>
        <taxon>Fungi</taxon>
        <taxon>Dikarya</taxon>
        <taxon>Basidiomycota</taxon>
        <taxon>Pucciniomycotina</taxon>
        <taxon>Pucciniomycetes</taxon>
        <taxon>Pucciniales</taxon>
        <taxon>Sphaerophragmiaceae</taxon>
        <taxon>Austropuccinia</taxon>
    </lineage>
</organism>
<keyword evidence="2" id="KW-0548">Nucleotidyltransferase</keyword>
<comment type="caution">
    <text evidence="9">The sequence shown here is derived from an EMBL/GenBank/DDBJ whole genome shotgun (WGS) entry which is preliminary data.</text>
</comment>
<dbReference type="AlphaFoldDB" id="A0A9Q3GG46"/>
<evidence type="ECO:0000259" key="8">
    <source>
        <dbReference type="Pfam" id="PF17917"/>
    </source>
</evidence>
<keyword evidence="1" id="KW-0808">Transferase</keyword>
<evidence type="ECO:0000256" key="7">
    <source>
        <dbReference type="SAM" id="MobiDB-lite"/>
    </source>
</evidence>
<evidence type="ECO:0000256" key="5">
    <source>
        <dbReference type="ARBA" id="ARBA00022801"/>
    </source>
</evidence>
<keyword evidence="10" id="KW-1185">Reference proteome</keyword>
<dbReference type="InterPro" id="IPR041373">
    <property type="entry name" value="RT_RNaseH"/>
</dbReference>
<sequence length="109" mass="12243">MPDWKLPFKLYIDACVEGLGAALHQKQIINDKPVGGSICSSSRQSKPTEERNGESQIECLCVVRALAKLPHFLNGTGFDIITDCNYVKSLSNMKTPNRHMLRWQIAIQK</sequence>
<feature type="domain" description="Reverse transcriptase RNase H-like" evidence="8">
    <location>
        <begin position="3"/>
        <end position="108"/>
    </location>
</feature>
<evidence type="ECO:0000256" key="1">
    <source>
        <dbReference type="ARBA" id="ARBA00022679"/>
    </source>
</evidence>
<evidence type="ECO:0000256" key="6">
    <source>
        <dbReference type="ARBA" id="ARBA00022918"/>
    </source>
</evidence>
<proteinExistence type="predicted"/>
<keyword evidence="5" id="KW-0378">Hydrolase</keyword>
<protein>
    <recommendedName>
        <fullName evidence="8">Reverse transcriptase RNase H-like domain-containing protein</fullName>
    </recommendedName>
</protein>
<gene>
    <name evidence="9" type="ORF">O181_005701</name>
</gene>
<dbReference type="InterPro" id="IPR043502">
    <property type="entry name" value="DNA/RNA_pol_sf"/>
</dbReference>
<accession>A0A9Q3GG46</accession>
<dbReference type="Pfam" id="PF17917">
    <property type="entry name" value="RT_RNaseH"/>
    <property type="match status" value="1"/>
</dbReference>
<evidence type="ECO:0000313" key="10">
    <source>
        <dbReference type="Proteomes" id="UP000765509"/>
    </source>
</evidence>
<evidence type="ECO:0000256" key="2">
    <source>
        <dbReference type="ARBA" id="ARBA00022695"/>
    </source>
</evidence>
<evidence type="ECO:0000313" key="9">
    <source>
        <dbReference type="EMBL" id="MBW0465986.1"/>
    </source>
</evidence>
<feature type="region of interest" description="Disordered" evidence="7">
    <location>
        <begin position="34"/>
        <end position="54"/>
    </location>
</feature>
<reference evidence="9" key="1">
    <citation type="submission" date="2021-03" db="EMBL/GenBank/DDBJ databases">
        <title>Draft genome sequence of rust myrtle Austropuccinia psidii MF-1, a brazilian biotype.</title>
        <authorList>
            <person name="Quecine M.C."/>
            <person name="Pachon D.M.R."/>
            <person name="Bonatelli M.L."/>
            <person name="Correr F.H."/>
            <person name="Franceschini L.M."/>
            <person name="Leite T.F."/>
            <person name="Margarido G.R.A."/>
            <person name="Almeida C.A."/>
            <person name="Ferrarezi J.A."/>
            <person name="Labate C.A."/>
        </authorList>
    </citation>
    <scope>NUCLEOTIDE SEQUENCE</scope>
    <source>
        <strain evidence="9">MF-1</strain>
    </source>
</reference>
<name>A0A9Q3GG46_9BASI</name>
<dbReference type="GO" id="GO:0016787">
    <property type="term" value="F:hydrolase activity"/>
    <property type="evidence" value="ECO:0007669"/>
    <property type="project" value="UniProtKB-KW"/>
</dbReference>
<dbReference type="Proteomes" id="UP000765509">
    <property type="component" value="Unassembled WGS sequence"/>
</dbReference>
<evidence type="ECO:0000256" key="3">
    <source>
        <dbReference type="ARBA" id="ARBA00022722"/>
    </source>
</evidence>
<dbReference type="SUPFAM" id="SSF56672">
    <property type="entry name" value="DNA/RNA polymerases"/>
    <property type="match status" value="1"/>
</dbReference>
<keyword evidence="4" id="KW-0255">Endonuclease</keyword>